<dbReference type="Proteomes" id="UP001501475">
    <property type="component" value="Unassembled WGS sequence"/>
</dbReference>
<evidence type="ECO:0000313" key="2">
    <source>
        <dbReference type="EMBL" id="GAA1751252.1"/>
    </source>
</evidence>
<comment type="caution">
    <text evidence="2">The sequence shown here is derived from an EMBL/GenBank/DDBJ whole genome shotgun (WGS) entry which is preliminary data.</text>
</comment>
<accession>A0ABP4WIS2</accession>
<evidence type="ECO:0000313" key="3">
    <source>
        <dbReference type="Proteomes" id="UP001501475"/>
    </source>
</evidence>
<reference evidence="3" key="1">
    <citation type="journal article" date="2019" name="Int. J. Syst. Evol. Microbiol.">
        <title>The Global Catalogue of Microorganisms (GCM) 10K type strain sequencing project: providing services to taxonomists for standard genome sequencing and annotation.</title>
        <authorList>
            <consortium name="The Broad Institute Genomics Platform"/>
            <consortium name="The Broad Institute Genome Sequencing Center for Infectious Disease"/>
            <person name="Wu L."/>
            <person name="Ma J."/>
        </authorList>
    </citation>
    <scope>NUCLEOTIDE SEQUENCE [LARGE SCALE GENOMIC DNA]</scope>
    <source>
        <strain evidence="3">JCM 15591</strain>
    </source>
</reference>
<gene>
    <name evidence="2" type="ORF">GCM10009810_09470</name>
</gene>
<dbReference type="PANTHER" id="PTHR33498">
    <property type="entry name" value="TRANSPOSASE FOR INSERTION SEQUENCE ELEMENT IS1557"/>
    <property type="match status" value="1"/>
</dbReference>
<dbReference type="InterPro" id="IPR047951">
    <property type="entry name" value="Transpos_ISL3"/>
</dbReference>
<dbReference type="PANTHER" id="PTHR33498:SF1">
    <property type="entry name" value="TRANSPOSASE FOR INSERTION SEQUENCE ELEMENT IS1557"/>
    <property type="match status" value="1"/>
</dbReference>
<feature type="domain" description="Transposase IS204/IS1001/IS1096/IS1165 DDE" evidence="1">
    <location>
        <begin position="2"/>
        <end position="129"/>
    </location>
</feature>
<protein>
    <recommendedName>
        <fullName evidence="1">Transposase IS204/IS1001/IS1096/IS1165 DDE domain-containing protein</fullName>
    </recommendedName>
</protein>
<name>A0ABP4WIS2_9MICO</name>
<dbReference type="InterPro" id="IPR002560">
    <property type="entry name" value="Transposase_DDE"/>
</dbReference>
<dbReference type="EMBL" id="BAAAPN010000025">
    <property type="protein sequence ID" value="GAA1751252.1"/>
    <property type="molecule type" value="Genomic_DNA"/>
</dbReference>
<organism evidence="2 3">
    <name type="scientific">Nostocoides vanveenii</name>
    <dbReference type="NCBI Taxonomy" id="330835"/>
    <lineage>
        <taxon>Bacteria</taxon>
        <taxon>Bacillati</taxon>
        <taxon>Actinomycetota</taxon>
        <taxon>Actinomycetes</taxon>
        <taxon>Micrococcales</taxon>
        <taxon>Intrasporangiaceae</taxon>
        <taxon>Nostocoides</taxon>
    </lineage>
</organism>
<dbReference type="Pfam" id="PF01610">
    <property type="entry name" value="DDE_Tnp_ISL3"/>
    <property type="match status" value="1"/>
</dbReference>
<dbReference type="RefSeq" id="WP_344062837.1">
    <property type="nucleotide sequence ID" value="NZ_BAAAPN010000025.1"/>
</dbReference>
<keyword evidence="3" id="KW-1185">Reference proteome</keyword>
<proteinExistence type="predicted"/>
<sequence>MTTFTNLATGQVIGVVDGRDSAAVKTWLKTRPRWWRHRVRVVAIDPSAAFRSAVRSWLPKASVSVDHFHLIQLANAMVTNVRRRVSWDRHDRRGRGSDLTWANRLLLMRGYDSLSARGRTKLKTVLAQDDPTP</sequence>
<evidence type="ECO:0000259" key="1">
    <source>
        <dbReference type="Pfam" id="PF01610"/>
    </source>
</evidence>